<feature type="region of interest" description="Disordered" evidence="1">
    <location>
        <begin position="455"/>
        <end position="474"/>
    </location>
</feature>
<sequence>MHSDILDRALFFINCLKKTSDRFSYFETSAQHILTPPEAITEAIEALNATNDDPGHAWQAVKYALDRVEFAVKRSILDRFLSRQESYKAFRRENKQFQQQLQDEGVWKKKKKLVVENVNRFLDLLHNLEDQVKLSYEDELFAQVLTTVQNDGNPTTARQKLMKQAPEVAAYFYHQGRDVAFFADSLKGNLSHDKLSDTTNVIEMMKGALSQPDSDFWVATVITGSVKASIDHSGAEVVLFPKPDGWPNQKGSKFKKSKNYPDSDLIRFCFEHWGIDHLTSSTDHKVSCQIVMWPVKAKDPRQAQQLALDLAEAAMDRINAEHRTGVFGVKRKVLVWEKGKNGTTHLSDDFVEPIVNTRLMVSHSEPHVSRSLRFASKASAERAGALSVFFGWMALEYLGRGNNSDSTQNFVAKSVPKIVGLAAIQHLAIEVSFTLLRGCDKSILPKELRDTLTIRNATNGQDKGKSNGGSSSDNKVELHNLVLLLMAKNPETSSSADWEKLAEKLRISTEGAKLVKQQFEDEISKLDELGKTRIRYIRSLYQNPDKMAQYLEKVKDSADIVLQRMRFVRNQTAHSDIPESQRFRVLSEAAVAILDTCYQALNGSKISPAEVIRFLAERYDSVIKELKENDLKRILTPHRIFWLESSD</sequence>
<name>A0A0G3GZT9_9CORY</name>
<proteinExistence type="predicted"/>
<keyword evidence="3" id="KW-1185">Reference proteome</keyword>
<dbReference type="EMBL" id="CP011542">
    <property type="protein sequence ID" value="AKK05098.1"/>
    <property type="molecule type" value="Genomic_DNA"/>
</dbReference>
<dbReference type="RefSeq" id="WP_236690148.1">
    <property type="nucleotide sequence ID" value="NZ_CP011542.1"/>
</dbReference>
<reference evidence="3" key="2">
    <citation type="submission" date="2015-05" db="EMBL/GenBank/DDBJ databases">
        <title>Complete genome sequence of Corynebacterium mustelae DSM 45274, isolated from various tissues of a male ferret with lethal sepsis.</title>
        <authorList>
            <person name="Ruckert C."/>
            <person name="Albersmeier A."/>
            <person name="Winkler A."/>
            <person name="Tauch A."/>
        </authorList>
    </citation>
    <scope>NUCLEOTIDE SEQUENCE [LARGE SCALE GENOMIC DNA]</scope>
    <source>
        <strain evidence="3">DSM 45274</strain>
    </source>
</reference>
<dbReference type="KEGG" id="cmv:CMUST_03770"/>
<dbReference type="AlphaFoldDB" id="A0A0G3GZT9"/>
<organism evidence="2 3">
    <name type="scientific">Corynebacterium mustelae</name>
    <dbReference type="NCBI Taxonomy" id="571915"/>
    <lineage>
        <taxon>Bacteria</taxon>
        <taxon>Bacillati</taxon>
        <taxon>Actinomycetota</taxon>
        <taxon>Actinomycetes</taxon>
        <taxon>Mycobacteriales</taxon>
        <taxon>Corynebacteriaceae</taxon>
        <taxon>Corynebacterium</taxon>
    </lineage>
</organism>
<dbReference type="PATRIC" id="fig|571915.4.peg.805"/>
<evidence type="ECO:0000256" key="1">
    <source>
        <dbReference type="SAM" id="MobiDB-lite"/>
    </source>
</evidence>
<reference evidence="2 3" key="1">
    <citation type="journal article" date="2015" name="Genome Announc.">
        <title>Complete Genome Sequence of the Type Strain Corynebacterium mustelae DSM 45274, Isolated from Various Tissues of a Male Ferret with Lethal Sepsis.</title>
        <authorList>
            <person name="Ruckert C."/>
            <person name="Eimer J."/>
            <person name="Winkler A."/>
            <person name="Tauch A."/>
        </authorList>
    </citation>
    <scope>NUCLEOTIDE SEQUENCE [LARGE SCALE GENOMIC DNA]</scope>
    <source>
        <strain evidence="2 3">DSM 45274</strain>
    </source>
</reference>
<evidence type="ECO:0000313" key="2">
    <source>
        <dbReference type="EMBL" id="AKK05098.1"/>
    </source>
</evidence>
<gene>
    <name evidence="2" type="ORF">CMUST_03770</name>
</gene>
<evidence type="ECO:0000313" key="3">
    <source>
        <dbReference type="Proteomes" id="UP000035199"/>
    </source>
</evidence>
<dbReference type="Proteomes" id="UP000035199">
    <property type="component" value="Chromosome"/>
</dbReference>
<accession>A0A0G3GZT9</accession>
<protein>
    <submittedName>
        <fullName evidence="2">Uncharacterized protein</fullName>
    </submittedName>
</protein>